<feature type="chain" id="PRO_5020677298" description="Secreted protein" evidence="1">
    <location>
        <begin position="20"/>
        <end position="72"/>
    </location>
</feature>
<protein>
    <recommendedName>
        <fullName evidence="4">Secreted protein</fullName>
    </recommendedName>
</protein>
<evidence type="ECO:0000313" key="3">
    <source>
        <dbReference type="Proteomes" id="UP000298652"/>
    </source>
</evidence>
<evidence type="ECO:0000256" key="1">
    <source>
        <dbReference type="SAM" id="SignalP"/>
    </source>
</evidence>
<name>A0A4U6TRI4_SETVI</name>
<dbReference type="EMBL" id="CM016558">
    <property type="protein sequence ID" value="TKW05568.1"/>
    <property type="molecule type" value="Genomic_DNA"/>
</dbReference>
<evidence type="ECO:0000313" key="2">
    <source>
        <dbReference type="EMBL" id="TKW05568.1"/>
    </source>
</evidence>
<keyword evidence="3" id="KW-1185">Reference proteome</keyword>
<dbReference type="Gramene" id="TKW05568">
    <property type="protein sequence ID" value="TKW05568"/>
    <property type="gene ID" value="SEVIR_7G185150v2"/>
</dbReference>
<evidence type="ECO:0008006" key="4">
    <source>
        <dbReference type="Google" id="ProtNLM"/>
    </source>
</evidence>
<feature type="signal peptide" evidence="1">
    <location>
        <begin position="1"/>
        <end position="19"/>
    </location>
</feature>
<reference evidence="2" key="1">
    <citation type="submission" date="2019-03" db="EMBL/GenBank/DDBJ databases">
        <title>WGS assembly of Setaria viridis.</title>
        <authorList>
            <person name="Huang P."/>
            <person name="Jenkins J."/>
            <person name="Grimwood J."/>
            <person name="Barry K."/>
            <person name="Healey A."/>
            <person name="Mamidi S."/>
            <person name="Sreedasyam A."/>
            <person name="Shu S."/>
            <person name="Feldman M."/>
            <person name="Wu J."/>
            <person name="Yu Y."/>
            <person name="Chen C."/>
            <person name="Johnson J."/>
            <person name="Rokhsar D."/>
            <person name="Baxter I."/>
            <person name="Schmutz J."/>
            <person name="Brutnell T."/>
            <person name="Kellogg E."/>
        </authorList>
    </citation>
    <scope>NUCLEOTIDE SEQUENCE [LARGE SCALE GENOMIC DNA]</scope>
</reference>
<organism evidence="2 3">
    <name type="scientific">Setaria viridis</name>
    <name type="common">Green bristlegrass</name>
    <name type="synonym">Setaria italica subsp. viridis</name>
    <dbReference type="NCBI Taxonomy" id="4556"/>
    <lineage>
        <taxon>Eukaryota</taxon>
        <taxon>Viridiplantae</taxon>
        <taxon>Streptophyta</taxon>
        <taxon>Embryophyta</taxon>
        <taxon>Tracheophyta</taxon>
        <taxon>Spermatophyta</taxon>
        <taxon>Magnoliopsida</taxon>
        <taxon>Liliopsida</taxon>
        <taxon>Poales</taxon>
        <taxon>Poaceae</taxon>
        <taxon>PACMAD clade</taxon>
        <taxon>Panicoideae</taxon>
        <taxon>Panicodae</taxon>
        <taxon>Paniceae</taxon>
        <taxon>Cenchrinae</taxon>
        <taxon>Setaria</taxon>
    </lineage>
</organism>
<dbReference type="Proteomes" id="UP000298652">
    <property type="component" value="Chromosome 7"/>
</dbReference>
<dbReference type="AlphaFoldDB" id="A0A4U6TRI4"/>
<proteinExistence type="predicted"/>
<sequence>MFFFSCFAPYKLLLWSTAAYFCKKQGLPALFQQKGTDQTKGHALSVFEACPPNTLSMTAGTLLNSTCTAAYT</sequence>
<keyword evidence="1" id="KW-0732">Signal</keyword>
<gene>
    <name evidence="2" type="ORF">SEVIR_7G185150v2</name>
</gene>
<accession>A0A4U6TRI4</accession>